<name>A0A3E2H9P6_SCYLI</name>
<keyword evidence="3" id="KW-1185">Reference proteome</keyword>
<dbReference type="Proteomes" id="UP000258309">
    <property type="component" value="Unassembled WGS sequence"/>
</dbReference>
<organism evidence="2 3">
    <name type="scientific">Scytalidium lignicola</name>
    <name type="common">Hyphomycete</name>
    <dbReference type="NCBI Taxonomy" id="5539"/>
    <lineage>
        <taxon>Eukaryota</taxon>
        <taxon>Fungi</taxon>
        <taxon>Dikarya</taxon>
        <taxon>Ascomycota</taxon>
        <taxon>Pezizomycotina</taxon>
        <taxon>Leotiomycetes</taxon>
        <taxon>Leotiomycetes incertae sedis</taxon>
        <taxon>Scytalidium</taxon>
    </lineage>
</organism>
<evidence type="ECO:0000313" key="3">
    <source>
        <dbReference type="Proteomes" id="UP000258309"/>
    </source>
</evidence>
<proteinExistence type="predicted"/>
<protein>
    <submittedName>
        <fullName evidence="2">Uncharacterized protein</fullName>
    </submittedName>
</protein>
<gene>
    <name evidence="2" type="ORF">B7463_g6171</name>
</gene>
<feature type="non-terminal residue" evidence="2">
    <location>
        <position position="1"/>
    </location>
</feature>
<dbReference type="OMA" id="ITRNCHY"/>
<sequence>MAGTEEVGSLSSSDPMVGVEKGMEKKKEKPRGRLRKYVRKVKRLFNGEDRSKPSPKALAAPAPSTIASPLLSLAAPSPNVLPSIETAESRSPQDQDAPTVEVAKSSMPTLDTAIEATAAAAAPEPVSEGPQQISSDPVEEISNQFSPVPIVEKPKQVSPPIPVTESSERISPELADASERISPEPILPRPIKFSPEPDSEREGSPFTSVGRISRLGEPWDLSIEPHEWGYSFKRPPTLSRVERPIRARIHRMCHRCNIGFGATKICASCGHTRCKLCPRHPNRRIEENGQQGMSTEAVGSSATLHSQTDTAVSPGGVEMPTMEEPTVEEESTTTETATTAITPTVAATTVATRIVEAGTSAAVGGMVGGVDIDLDDFESLRQKYIMSRPVRTGGQPLVKKKPMQRCEHFRCDDCPRDPPKRRKYPNGYPGDTPRLITRNCHYCSHNFPPIPRLPSSGDKQLSNVGLDGEPIECMNCGHIQCSECPVELPWKTQFPAQPDMARSPRSRIAQFGPTAGGELSTT</sequence>
<feature type="compositionally biased region" description="Low complexity" evidence="1">
    <location>
        <begin position="112"/>
        <end position="125"/>
    </location>
</feature>
<feature type="compositionally biased region" description="Polar residues" evidence="1">
    <location>
        <begin position="129"/>
        <end position="146"/>
    </location>
</feature>
<feature type="compositionally biased region" description="Basic residues" evidence="1">
    <location>
        <begin position="28"/>
        <end position="43"/>
    </location>
</feature>
<feature type="compositionally biased region" description="Polar residues" evidence="1">
    <location>
        <begin position="288"/>
        <end position="311"/>
    </location>
</feature>
<dbReference type="AlphaFoldDB" id="A0A3E2H9P6"/>
<feature type="compositionally biased region" description="Low complexity" evidence="1">
    <location>
        <begin position="74"/>
        <end position="83"/>
    </location>
</feature>
<evidence type="ECO:0000313" key="2">
    <source>
        <dbReference type="EMBL" id="RFU30176.1"/>
    </source>
</evidence>
<dbReference type="OrthoDB" id="5370011at2759"/>
<comment type="caution">
    <text evidence="2">The sequence shown here is derived from an EMBL/GenBank/DDBJ whole genome shotgun (WGS) entry which is preliminary data.</text>
</comment>
<feature type="region of interest" description="Disordered" evidence="1">
    <location>
        <begin position="74"/>
        <end position="147"/>
    </location>
</feature>
<feature type="region of interest" description="Disordered" evidence="1">
    <location>
        <begin position="1"/>
        <end position="62"/>
    </location>
</feature>
<accession>A0A3E2H9P6</accession>
<feature type="region of interest" description="Disordered" evidence="1">
    <location>
        <begin position="152"/>
        <end position="171"/>
    </location>
</feature>
<dbReference type="EMBL" id="NCSJ02000107">
    <property type="protein sequence ID" value="RFU30176.1"/>
    <property type="molecule type" value="Genomic_DNA"/>
</dbReference>
<evidence type="ECO:0000256" key="1">
    <source>
        <dbReference type="SAM" id="MobiDB-lite"/>
    </source>
</evidence>
<feature type="region of interest" description="Disordered" evidence="1">
    <location>
        <begin position="285"/>
        <end position="336"/>
    </location>
</feature>
<feature type="region of interest" description="Disordered" evidence="1">
    <location>
        <begin position="185"/>
        <end position="209"/>
    </location>
</feature>
<feature type="non-terminal residue" evidence="2">
    <location>
        <position position="522"/>
    </location>
</feature>
<feature type="region of interest" description="Disordered" evidence="1">
    <location>
        <begin position="496"/>
        <end position="522"/>
    </location>
</feature>
<reference evidence="2 3" key="1">
    <citation type="submission" date="2018-05" db="EMBL/GenBank/DDBJ databases">
        <title>Draft genome sequence of Scytalidium lignicola DSM 105466, a ubiquitous saprotrophic fungus.</title>
        <authorList>
            <person name="Buettner E."/>
            <person name="Gebauer A.M."/>
            <person name="Hofrichter M."/>
            <person name="Liers C."/>
            <person name="Kellner H."/>
        </authorList>
    </citation>
    <scope>NUCLEOTIDE SEQUENCE [LARGE SCALE GENOMIC DNA]</scope>
    <source>
        <strain evidence="2 3">DSM 105466</strain>
    </source>
</reference>